<evidence type="ECO:0000313" key="2">
    <source>
        <dbReference type="EMBL" id="MED6236129.1"/>
    </source>
</evidence>
<dbReference type="Proteomes" id="UP001345963">
    <property type="component" value="Unassembled WGS sequence"/>
</dbReference>
<comment type="caution">
    <text evidence="2">The sequence shown here is derived from an EMBL/GenBank/DDBJ whole genome shotgun (WGS) entry which is preliminary data.</text>
</comment>
<keyword evidence="3" id="KW-1185">Reference proteome</keyword>
<protein>
    <submittedName>
        <fullName evidence="2">Uncharacterized protein</fullName>
    </submittedName>
</protein>
<proteinExistence type="predicted"/>
<reference evidence="2 3" key="1">
    <citation type="submission" date="2021-07" db="EMBL/GenBank/DDBJ databases">
        <authorList>
            <person name="Palmer J.M."/>
        </authorList>
    </citation>
    <scope>NUCLEOTIDE SEQUENCE [LARGE SCALE GENOMIC DNA]</scope>
    <source>
        <strain evidence="2 3">AT_MEX2019</strain>
        <tissue evidence="2">Muscle</tissue>
    </source>
</reference>
<feature type="compositionally biased region" description="Basic and acidic residues" evidence="1">
    <location>
        <begin position="87"/>
        <end position="97"/>
    </location>
</feature>
<feature type="region of interest" description="Disordered" evidence="1">
    <location>
        <begin position="73"/>
        <end position="106"/>
    </location>
</feature>
<sequence length="106" mass="12150">MRIWKYRNGFRLDMLGALVVIKNGMVQPYRPFQVRVHNQPIRFNEVILVEPVTDASMNLATVVLQAQKQQEFPEDSGCMPCNKAQRQNKETSGREPECGESETLLV</sequence>
<name>A0ABU7AED6_9TELE</name>
<accession>A0ABU7AED6</accession>
<evidence type="ECO:0000256" key="1">
    <source>
        <dbReference type="SAM" id="MobiDB-lite"/>
    </source>
</evidence>
<gene>
    <name evidence="2" type="ORF">ATANTOWER_004815</name>
</gene>
<organism evidence="2 3">
    <name type="scientific">Ataeniobius toweri</name>
    <dbReference type="NCBI Taxonomy" id="208326"/>
    <lineage>
        <taxon>Eukaryota</taxon>
        <taxon>Metazoa</taxon>
        <taxon>Chordata</taxon>
        <taxon>Craniata</taxon>
        <taxon>Vertebrata</taxon>
        <taxon>Euteleostomi</taxon>
        <taxon>Actinopterygii</taxon>
        <taxon>Neopterygii</taxon>
        <taxon>Teleostei</taxon>
        <taxon>Neoteleostei</taxon>
        <taxon>Acanthomorphata</taxon>
        <taxon>Ovalentaria</taxon>
        <taxon>Atherinomorphae</taxon>
        <taxon>Cyprinodontiformes</taxon>
        <taxon>Goodeidae</taxon>
        <taxon>Ataeniobius</taxon>
    </lineage>
</organism>
<evidence type="ECO:0000313" key="3">
    <source>
        <dbReference type="Proteomes" id="UP001345963"/>
    </source>
</evidence>
<dbReference type="EMBL" id="JAHUTI010011360">
    <property type="protein sequence ID" value="MED6236129.1"/>
    <property type="molecule type" value="Genomic_DNA"/>
</dbReference>